<evidence type="ECO:0000259" key="7">
    <source>
        <dbReference type="PROSITE" id="PS50011"/>
    </source>
</evidence>
<sequence length="264" mass="30655">MSDTCINKEFNIKYANAKKMMIPKELGRYTLQKLIMQSPKCVVVSSIFPGTTEKVAIKCIPIEIFKKIAKEDDIMKQINHPNIIKYYDSFMYPNQNPRFFAIVMARGVDDLYNYVERNGPLHEEIVCQIMRQALNAVSYLHSNQIWHRDLKLDNILLMEEARNGFKIAITDFGLSDNFNCDEYTGKCCGTLEYAAPELVQNLYGGLCFKLRAVCLYDFNFNSYLFIYFHSISLILNVPIIFLFCESPEFKLIRINSLLKLNIIE</sequence>
<dbReference type="InterPro" id="IPR011009">
    <property type="entry name" value="Kinase-like_dom_sf"/>
</dbReference>
<proteinExistence type="predicted"/>
<evidence type="ECO:0000256" key="4">
    <source>
        <dbReference type="ARBA" id="ARBA00022777"/>
    </source>
</evidence>
<feature type="domain" description="Protein kinase" evidence="7">
    <location>
        <begin position="20"/>
        <end position="264"/>
    </location>
</feature>
<evidence type="ECO:0000313" key="8">
    <source>
        <dbReference type="EMBL" id="KAK8898439.1"/>
    </source>
</evidence>
<keyword evidence="2" id="KW-0808">Transferase</keyword>
<dbReference type="PROSITE" id="PS00108">
    <property type="entry name" value="PROTEIN_KINASE_ST"/>
    <property type="match status" value="1"/>
</dbReference>
<dbReference type="EMBL" id="JAPFFF010000001">
    <property type="protein sequence ID" value="KAK8898439.1"/>
    <property type="molecule type" value="Genomic_DNA"/>
</dbReference>
<protein>
    <recommendedName>
        <fullName evidence="7">Protein kinase domain-containing protein</fullName>
    </recommendedName>
</protein>
<dbReference type="PANTHER" id="PTHR24346">
    <property type="entry name" value="MAP/MICROTUBULE AFFINITY-REGULATING KINASE"/>
    <property type="match status" value="1"/>
</dbReference>
<evidence type="ECO:0000256" key="3">
    <source>
        <dbReference type="ARBA" id="ARBA00022741"/>
    </source>
</evidence>
<dbReference type="PANTHER" id="PTHR24346:SF82">
    <property type="entry name" value="KP78A-RELATED"/>
    <property type="match status" value="1"/>
</dbReference>
<evidence type="ECO:0000256" key="6">
    <source>
        <dbReference type="SAM" id="Phobius"/>
    </source>
</evidence>
<gene>
    <name evidence="8" type="ORF">M9Y10_000726</name>
</gene>
<feature type="transmembrane region" description="Helical" evidence="6">
    <location>
        <begin position="224"/>
        <end position="244"/>
    </location>
</feature>
<evidence type="ECO:0000256" key="2">
    <source>
        <dbReference type="ARBA" id="ARBA00022679"/>
    </source>
</evidence>
<keyword evidence="6" id="KW-0812">Transmembrane</keyword>
<keyword evidence="6" id="KW-0472">Membrane</keyword>
<dbReference type="Gene3D" id="1.10.510.10">
    <property type="entry name" value="Transferase(Phosphotransferase) domain 1"/>
    <property type="match status" value="1"/>
</dbReference>
<dbReference type="InterPro" id="IPR000719">
    <property type="entry name" value="Prot_kinase_dom"/>
</dbReference>
<dbReference type="PROSITE" id="PS50011">
    <property type="entry name" value="PROTEIN_KINASE_DOM"/>
    <property type="match status" value="1"/>
</dbReference>
<evidence type="ECO:0000313" key="9">
    <source>
        <dbReference type="Proteomes" id="UP001470230"/>
    </source>
</evidence>
<keyword evidence="5" id="KW-0067">ATP-binding</keyword>
<keyword evidence="9" id="KW-1185">Reference proteome</keyword>
<keyword evidence="6" id="KW-1133">Transmembrane helix</keyword>
<dbReference type="Gene3D" id="3.30.200.20">
    <property type="entry name" value="Phosphorylase Kinase, domain 1"/>
    <property type="match status" value="1"/>
</dbReference>
<dbReference type="SUPFAM" id="SSF56112">
    <property type="entry name" value="Protein kinase-like (PK-like)"/>
    <property type="match status" value="1"/>
</dbReference>
<dbReference type="Pfam" id="PF00069">
    <property type="entry name" value="Pkinase"/>
    <property type="match status" value="1"/>
</dbReference>
<name>A0ABR2L510_9EUKA</name>
<accession>A0ABR2L510</accession>
<keyword evidence="1" id="KW-0723">Serine/threonine-protein kinase</keyword>
<organism evidence="8 9">
    <name type="scientific">Tritrichomonas musculus</name>
    <dbReference type="NCBI Taxonomy" id="1915356"/>
    <lineage>
        <taxon>Eukaryota</taxon>
        <taxon>Metamonada</taxon>
        <taxon>Parabasalia</taxon>
        <taxon>Tritrichomonadida</taxon>
        <taxon>Tritrichomonadidae</taxon>
        <taxon>Tritrichomonas</taxon>
    </lineage>
</organism>
<keyword evidence="4" id="KW-0418">Kinase</keyword>
<dbReference type="InterPro" id="IPR008271">
    <property type="entry name" value="Ser/Thr_kinase_AS"/>
</dbReference>
<evidence type="ECO:0000256" key="5">
    <source>
        <dbReference type="ARBA" id="ARBA00022840"/>
    </source>
</evidence>
<keyword evidence="3" id="KW-0547">Nucleotide-binding</keyword>
<reference evidence="8 9" key="1">
    <citation type="submission" date="2024-04" db="EMBL/GenBank/DDBJ databases">
        <title>Tritrichomonas musculus Genome.</title>
        <authorList>
            <person name="Alves-Ferreira E."/>
            <person name="Grigg M."/>
            <person name="Lorenzi H."/>
            <person name="Galac M."/>
        </authorList>
    </citation>
    <scope>NUCLEOTIDE SEQUENCE [LARGE SCALE GENOMIC DNA]</scope>
    <source>
        <strain evidence="8 9">EAF2021</strain>
    </source>
</reference>
<dbReference type="Proteomes" id="UP001470230">
    <property type="component" value="Unassembled WGS sequence"/>
</dbReference>
<evidence type="ECO:0000256" key="1">
    <source>
        <dbReference type="ARBA" id="ARBA00022527"/>
    </source>
</evidence>
<comment type="caution">
    <text evidence="8">The sequence shown here is derived from an EMBL/GenBank/DDBJ whole genome shotgun (WGS) entry which is preliminary data.</text>
</comment>
<dbReference type="SMART" id="SM00220">
    <property type="entry name" value="S_TKc"/>
    <property type="match status" value="1"/>
</dbReference>